<keyword evidence="4" id="KW-1185">Reference proteome</keyword>
<dbReference type="AlphaFoldDB" id="A0AAV2I2T6"/>
<dbReference type="PANTHER" id="PTHR19964">
    <property type="entry name" value="MULTIPLE PDZ DOMAIN PROTEIN"/>
    <property type="match status" value="1"/>
</dbReference>
<reference evidence="3 4" key="1">
    <citation type="submission" date="2024-04" db="EMBL/GenBank/DDBJ databases">
        <authorList>
            <consortium name="Genoscope - CEA"/>
            <person name="William W."/>
        </authorList>
    </citation>
    <scope>NUCLEOTIDE SEQUENCE [LARGE SCALE GENOMIC DNA]</scope>
</reference>
<dbReference type="InterPro" id="IPR001478">
    <property type="entry name" value="PDZ"/>
</dbReference>
<dbReference type="Pfam" id="PF00595">
    <property type="entry name" value="PDZ"/>
    <property type="match status" value="1"/>
</dbReference>
<name>A0AAV2I2T6_LYMST</name>
<organism evidence="3 4">
    <name type="scientific">Lymnaea stagnalis</name>
    <name type="common">Great pond snail</name>
    <name type="synonym">Helix stagnalis</name>
    <dbReference type="NCBI Taxonomy" id="6523"/>
    <lineage>
        <taxon>Eukaryota</taxon>
        <taxon>Metazoa</taxon>
        <taxon>Spiralia</taxon>
        <taxon>Lophotrochozoa</taxon>
        <taxon>Mollusca</taxon>
        <taxon>Gastropoda</taxon>
        <taxon>Heterobranchia</taxon>
        <taxon>Euthyneura</taxon>
        <taxon>Panpulmonata</taxon>
        <taxon>Hygrophila</taxon>
        <taxon>Lymnaeoidea</taxon>
        <taxon>Lymnaeidae</taxon>
        <taxon>Lymnaea</taxon>
    </lineage>
</organism>
<proteinExistence type="predicted"/>
<gene>
    <name evidence="3" type="ORF">GSLYS_00014522001</name>
</gene>
<evidence type="ECO:0000313" key="4">
    <source>
        <dbReference type="Proteomes" id="UP001497497"/>
    </source>
</evidence>
<dbReference type="Gene3D" id="2.30.42.10">
    <property type="match status" value="1"/>
</dbReference>
<feature type="domain" description="PDZ" evidence="2">
    <location>
        <begin position="70"/>
        <end position="141"/>
    </location>
</feature>
<comment type="caution">
    <text evidence="3">The sequence shown here is derived from an EMBL/GenBank/DDBJ whole genome shotgun (WGS) entry which is preliminary data.</text>
</comment>
<evidence type="ECO:0000256" key="1">
    <source>
        <dbReference type="SAM" id="MobiDB-lite"/>
    </source>
</evidence>
<dbReference type="SMART" id="SM00228">
    <property type="entry name" value="PDZ"/>
    <property type="match status" value="1"/>
</dbReference>
<dbReference type="PANTHER" id="PTHR19964:SF92">
    <property type="entry name" value="PATJ HOMOLOG"/>
    <property type="match status" value="1"/>
</dbReference>
<protein>
    <recommendedName>
        <fullName evidence="2">PDZ domain-containing protein</fullName>
    </recommendedName>
</protein>
<evidence type="ECO:0000259" key="2">
    <source>
        <dbReference type="PROSITE" id="PS50106"/>
    </source>
</evidence>
<dbReference type="InterPro" id="IPR051342">
    <property type="entry name" value="PDZ_scaffold"/>
</dbReference>
<sequence length="158" mass="17838">MASLKLPGMDPLKGMPETRHKSSLAKTKMHSMKSCPQDLSWDLSYDNSKHFSYDNSKHFSYDNSKHFRLESSLFKEKAINLGINIVRKTVEGVSNIFIQDILPGSAADKECLLRRGDCLLSVNGVLMKDLTLLDAHQMFRNLPPGRVHILAVRDRGHS</sequence>
<accession>A0AAV2I2T6</accession>
<feature type="region of interest" description="Disordered" evidence="1">
    <location>
        <begin position="1"/>
        <end position="28"/>
    </location>
</feature>
<dbReference type="Proteomes" id="UP001497497">
    <property type="component" value="Unassembled WGS sequence"/>
</dbReference>
<evidence type="ECO:0000313" key="3">
    <source>
        <dbReference type="EMBL" id="CAL1540873.1"/>
    </source>
</evidence>
<dbReference type="EMBL" id="CAXITT010000403">
    <property type="protein sequence ID" value="CAL1540873.1"/>
    <property type="molecule type" value="Genomic_DNA"/>
</dbReference>
<dbReference type="PROSITE" id="PS50106">
    <property type="entry name" value="PDZ"/>
    <property type="match status" value="1"/>
</dbReference>
<dbReference type="SUPFAM" id="SSF50156">
    <property type="entry name" value="PDZ domain-like"/>
    <property type="match status" value="1"/>
</dbReference>
<dbReference type="InterPro" id="IPR036034">
    <property type="entry name" value="PDZ_sf"/>
</dbReference>